<dbReference type="InterPro" id="IPR002035">
    <property type="entry name" value="VWF_A"/>
</dbReference>
<accession>A0A1E3VMS2</accession>
<dbReference type="EMBL" id="LPWF01000035">
    <property type="protein sequence ID" value="ODR94823.1"/>
    <property type="molecule type" value="Genomic_DNA"/>
</dbReference>
<evidence type="ECO:0000313" key="4">
    <source>
        <dbReference type="Proteomes" id="UP000094472"/>
    </source>
</evidence>
<evidence type="ECO:0000256" key="1">
    <source>
        <dbReference type="SAM" id="MobiDB-lite"/>
    </source>
</evidence>
<dbReference type="OrthoDB" id="9783818at2"/>
<evidence type="ECO:0000259" key="2">
    <source>
        <dbReference type="PROSITE" id="PS50234"/>
    </source>
</evidence>
<dbReference type="SUPFAM" id="SSF53300">
    <property type="entry name" value="vWA-like"/>
    <property type="match status" value="1"/>
</dbReference>
<dbReference type="AlphaFoldDB" id="A0A1E3VMS2"/>
<organism evidence="3 4">
    <name type="scientific">Methyloceanibacter superfactus</name>
    <dbReference type="NCBI Taxonomy" id="1774969"/>
    <lineage>
        <taxon>Bacteria</taxon>
        <taxon>Pseudomonadati</taxon>
        <taxon>Pseudomonadota</taxon>
        <taxon>Alphaproteobacteria</taxon>
        <taxon>Hyphomicrobiales</taxon>
        <taxon>Hyphomicrobiaceae</taxon>
        <taxon>Methyloceanibacter</taxon>
    </lineage>
</organism>
<dbReference type="Proteomes" id="UP000094472">
    <property type="component" value="Unassembled WGS sequence"/>
</dbReference>
<protein>
    <recommendedName>
        <fullName evidence="2">VWFA domain-containing protein</fullName>
    </recommendedName>
</protein>
<evidence type="ECO:0000313" key="3">
    <source>
        <dbReference type="EMBL" id="ODR94823.1"/>
    </source>
</evidence>
<dbReference type="PROSITE" id="PS50234">
    <property type="entry name" value="VWFA"/>
    <property type="match status" value="1"/>
</dbReference>
<keyword evidence="4" id="KW-1185">Reference proteome</keyword>
<feature type="domain" description="VWFA" evidence="2">
    <location>
        <begin position="1"/>
        <end position="178"/>
    </location>
</feature>
<comment type="caution">
    <text evidence="3">The sequence shown here is derived from an EMBL/GenBank/DDBJ whole genome shotgun (WGS) entry which is preliminary data.</text>
</comment>
<dbReference type="STRING" id="1774969.AUC69_03180"/>
<dbReference type="Pfam" id="PF13768">
    <property type="entry name" value="VWA_3"/>
    <property type="match status" value="1"/>
</dbReference>
<gene>
    <name evidence="3" type="ORF">AUC69_03180</name>
</gene>
<reference evidence="3 4" key="1">
    <citation type="journal article" date="2016" name="Environ. Microbiol.">
        <title>New Methyloceanibacter diversity from North Sea sediments includes methanotroph containing solely the soluble methane monooxygenase.</title>
        <authorList>
            <person name="Vekeman B."/>
            <person name="Kerckhof F.M."/>
            <person name="Cremers G."/>
            <person name="de Vos P."/>
            <person name="Vandamme P."/>
            <person name="Boon N."/>
            <person name="Op den Camp H.J."/>
            <person name="Heylen K."/>
        </authorList>
    </citation>
    <scope>NUCLEOTIDE SEQUENCE [LARGE SCALE GENOMIC DNA]</scope>
    <source>
        <strain evidence="3 4">R-67175</strain>
    </source>
</reference>
<feature type="region of interest" description="Disordered" evidence="1">
    <location>
        <begin position="209"/>
        <end position="263"/>
    </location>
</feature>
<proteinExistence type="predicted"/>
<name>A0A1E3VMS2_9HYPH</name>
<dbReference type="Gene3D" id="3.40.50.410">
    <property type="entry name" value="von Willebrand factor, type A domain"/>
    <property type="match status" value="1"/>
</dbReference>
<sequence length="263" mass="26136">MLVLDAARSMGDKLGGAVKLDAARDAFGHAVTQYGNRFSLGLVALGHRKASNCADSEILAKPGALNGETYEKLLGGVSKATGQAPIAAAISDAATLADPSGKPLDVILIADSGDTCDADLCATADALKQKTKGLRIHVIGLGDKPDALKPLACIATATGGNYSAAANESELKERLDAVFAVIASPPAAVATAAPSGDSGAANGITPPMAVQPMEPDLTGPGDAGPGNAAPGETAVLKSGAPAPSTAQTLVQRALPPSRRGPCR</sequence>
<dbReference type="InterPro" id="IPR036465">
    <property type="entry name" value="vWFA_dom_sf"/>
</dbReference>
<dbReference type="RefSeq" id="WP_069442765.1">
    <property type="nucleotide sequence ID" value="NZ_LPWF01000035.1"/>
</dbReference>